<dbReference type="AlphaFoldDB" id="A0A0M0JAL8"/>
<protein>
    <recommendedName>
        <fullName evidence="2">Glycosyl transferase family 25 domain-containing protein</fullName>
    </recommendedName>
</protein>
<organism evidence="3 4">
    <name type="scientific">Chrysochromulina tobinii</name>
    <dbReference type="NCBI Taxonomy" id="1460289"/>
    <lineage>
        <taxon>Eukaryota</taxon>
        <taxon>Haptista</taxon>
        <taxon>Haptophyta</taxon>
        <taxon>Prymnesiophyceae</taxon>
        <taxon>Prymnesiales</taxon>
        <taxon>Chrysochromulinaceae</taxon>
        <taxon>Chrysochromulina</taxon>
    </lineage>
</organism>
<feature type="non-terminal residue" evidence="3">
    <location>
        <position position="1"/>
    </location>
</feature>
<dbReference type="Pfam" id="PF01755">
    <property type="entry name" value="Glyco_transf_25"/>
    <property type="match status" value="1"/>
</dbReference>
<sequence length="570" mass="62414">RAEALLERVAARGWTNLGHEEQLLFGSIWSAAQPRLKQAEVREGRDAGVFPPRDEERIFGPNLPRALQSKPFPEVFGWLSPAQRKYARGLALTIWQRGAEDLDPAERRLCEGLGLLCLSTHTAVHHAMPLGKGGAQLILAPSRAHLWPFPPPSLRLQPAVLGGGLPLDELHAIDAWARRRLTPGEVGIVLSNVECWQHALEAGWEWTLILEDDAAVVPDLAGGALQLLALVPELVASATEADSEWQLLCLSPHGLEPFYELCEPEHIPSLLGARAPSWARRPKAIGDFGDFGWRRVGPTFHAFAWLYRAPLMQKLLAGWRTQSPPLNPLDVWVWEVMATNGVLDKALAPMKPLASTRDLPGGAASLRQQQGPATLRGQPLVLACGAAAGRRVRCCSSARARPQTWASAGRLPSALRTMSASVLPMPPPKFVLDHVSSPMLRKLLLSEEGVKRRIAKDAMVSAPTAPAPAPTRPTIDKRLVDGMPSPRAHKQQQHLHDDTFARHPRKPQPQQHTPVPLPLLESPPAGSGSSGDSSGQNRNENHQIRFPALVADEKRRAPNRQPIKERLSYA</sequence>
<feature type="domain" description="Glycosyl transferase family 25" evidence="2">
    <location>
        <begin position="177"/>
        <end position="217"/>
    </location>
</feature>
<keyword evidence="4" id="KW-1185">Reference proteome</keyword>
<comment type="caution">
    <text evidence="3">The sequence shown here is derived from an EMBL/GenBank/DDBJ whole genome shotgun (WGS) entry which is preliminary data.</text>
</comment>
<dbReference type="Proteomes" id="UP000037460">
    <property type="component" value="Unassembled WGS sequence"/>
</dbReference>
<feature type="compositionally biased region" description="Basic and acidic residues" evidence="1">
    <location>
        <begin position="551"/>
        <end position="570"/>
    </location>
</feature>
<evidence type="ECO:0000256" key="1">
    <source>
        <dbReference type="SAM" id="MobiDB-lite"/>
    </source>
</evidence>
<dbReference type="OrthoDB" id="10677818at2759"/>
<dbReference type="InterPro" id="IPR002654">
    <property type="entry name" value="Glyco_trans_25"/>
</dbReference>
<feature type="region of interest" description="Disordered" evidence="1">
    <location>
        <begin position="457"/>
        <end position="570"/>
    </location>
</feature>
<proteinExistence type="predicted"/>
<name>A0A0M0JAL8_9EUKA</name>
<evidence type="ECO:0000313" key="4">
    <source>
        <dbReference type="Proteomes" id="UP000037460"/>
    </source>
</evidence>
<dbReference type="EMBL" id="JWZX01003172">
    <property type="protein sequence ID" value="KOO23639.1"/>
    <property type="molecule type" value="Genomic_DNA"/>
</dbReference>
<evidence type="ECO:0000259" key="2">
    <source>
        <dbReference type="Pfam" id="PF01755"/>
    </source>
</evidence>
<feature type="non-terminal residue" evidence="3">
    <location>
        <position position="570"/>
    </location>
</feature>
<gene>
    <name evidence="3" type="ORF">Ctob_006741</name>
</gene>
<accession>A0A0M0JAL8</accession>
<evidence type="ECO:0000313" key="3">
    <source>
        <dbReference type="EMBL" id="KOO23639.1"/>
    </source>
</evidence>
<feature type="compositionally biased region" description="Low complexity" evidence="1">
    <location>
        <begin position="518"/>
        <end position="535"/>
    </location>
</feature>
<reference evidence="4" key="1">
    <citation type="journal article" date="2015" name="PLoS Genet.">
        <title>Genome Sequence and Transcriptome Analyses of Chrysochromulina tobin: Metabolic Tools for Enhanced Algal Fitness in the Prominent Order Prymnesiales (Haptophyceae).</title>
        <authorList>
            <person name="Hovde B.T."/>
            <person name="Deodato C.R."/>
            <person name="Hunsperger H.M."/>
            <person name="Ryken S.A."/>
            <person name="Yost W."/>
            <person name="Jha R.K."/>
            <person name="Patterson J."/>
            <person name="Monnat R.J. Jr."/>
            <person name="Barlow S.B."/>
            <person name="Starkenburg S.R."/>
            <person name="Cattolico R.A."/>
        </authorList>
    </citation>
    <scope>NUCLEOTIDE SEQUENCE</scope>
    <source>
        <strain evidence="4">CCMP291</strain>
    </source>
</reference>